<evidence type="ECO:0000313" key="2">
    <source>
        <dbReference type="Proteomes" id="UP000236021"/>
    </source>
</evidence>
<comment type="caution">
    <text evidence="1">The sequence shown here is derived from an EMBL/GenBank/DDBJ whole genome shotgun (WGS) entry which is preliminary data.</text>
</comment>
<accession>A0ABX4W153</accession>
<name>A0ABX4W153_9GAMM</name>
<proteinExistence type="predicted"/>
<organism evidence="1 2">
    <name type="scientific">Stutzerimonas decontaminans</name>
    <dbReference type="NCBI Taxonomy" id="3022791"/>
    <lineage>
        <taxon>Bacteria</taxon>
        <taxon>Pseudomonadati</taxon>
        <taxon>Pseudomonadota</taxon>
        <taxon>Gammaproteobacteria</taxon>
        <taxon>Pseudomonadales</taxon>
        <taxon>Pseudomonadaceae</taxon>
        <taxon>Stutzerimonas</taxon>
    </lineage>
</organism>
<gene>
    <name evidence="1" type="ORF">CXK93_04910</name>
</gene>
<evidence type="ECO:0008006" key="3">
    <source>
        <dbReference type="Google" id="ProtNLM"/>
    </source>
</evidence>
<dbReference type="EMBL" id="POUI01000001">
    <property type="protein sequence ID" value="PNF86144.1"/>
    <property type="molecule type" value="Genomic_DNA"/>
</dbReference>
<sequence>MNNRSFNTRLSQSDIALKIESLVQAIESSDIPAYRVAHNRSGYERAQETRLSRYFSNIQQMYDLFDDREPYDYSEHLKAFWDACHDIGLERSSDGPACLNNGLNHHQSMNALTERIRQLTRQQWFKRKKWDRSCEARKQEREITAYSDAVSSLYSRTTIIRLDIYYRPEAQARLRVEHVFDDLDSLIAKHSRHSVFEHLIGYTYSLEQGDRKDGRGYHIHAAYFFNGNVVCRDVWKAIEIGELWEELTRGYGYAHSCNHDKGRYGKKCGIGHIERNNQTIRPHTHKAMRYLVKDGQHLRLKPEGARCLRKGTLSRFLRRGLGATDPV</sequence>
<protein>
    <recommendedName>
        <fullName evidence="3">Inovirus Gp2 family protein</fullName>
    </recommendedName>
</protein>
<keyword evidence="2" id="KW-1185">Reference proteome</keyword>
<dbReference type="Proteomes" id="UP000236021">
    <property type="component" value="Unassembled WGS sequence"/>
</dbReference>
<evidence type="ECO:0000313" key="1">
    <source>
        <dbReference type="EMBL" id="PNF86144.1"/>
    </source>
</evidence>
<reference evidence="1 2" key="1">
    <citation type="submission" date="2018-01" db="EMBL/GenBank/DDBJ databases">
        <title>Denitrification phenotypes of diverse strains of Pseudomonas stutzeri.</title>
        <authorList>
            <person name="Milligan D.A."/>
            <person name="Bergaust L."/>
            <person name="Bakken L.R."/>
            <person name="Frostegard A."/>
        </authorList>
    </citation>
    <scope>NUCLEOTIDE SEQUENCE [LARGE SCALE GENOMIC DNA]</scope>
    <source>
        <strain evidence="1 2">ST27MN3</strain>
    </source>
</reference>
<dbReference type="RefSeq" id="WP_102856805.1">
    <property type="nucleotide sequence ID" value="NZ_JAMOHT010000025.1"/>
</dbReference>